<evidence type="ECO:0000313" key="2">
    <source>
        <dbReference type="Proteomes" id="UP000051936"/>
    </source>
</evidence>
<dbReference type="InterPro" id="IPR004304">
    <property type="entry name" value="FmdA_AmdA"/>
</dbReference>
<dbReference type="GO" id="GO:0016811">
    <property type="term" value="F:hydrolase activity, acting on carbon-nitrogen (but not peptide) bonds, in linear amides"/>
    <property type="evidence" value="ECO:0007669"/>
    <property type="project" value="InterPro"/>
</dbReference>
<dbReference type="PANTHER" id="PTHR31891:SF1">
    <property type="entry name" value="FORMAMIDASE C869.04-RELATED"/>
    <property type="match status" value="1"/>
</dbReference>
<keyword evidence="2" id="KW-1185">Reference proteome</keyword>
<gene>
    <name evidence="1" type="ORF">AOQ71_20890</name>
</gene>
<dbReference type="SUPFAM" id="SSF141130">
    <property type="entry name" value="Acetamidase/Formamidase-like"/>
    <property type="match status" value="1"/>
</dbReference>
<reference evidence="1 2" key="1">
    <citation type="submission" date="2015-09" db="EMBL/GenBank/DDBJ databases">
        <title>Draft Genome Sequence of Bradyrhizobium manausense Strain BR 3351T, a Novel Symbiotic Nitrogen-Fixing Alphaproteobacterium Isolated from Brazilian Amazon Rain Forest.</title>
        <authorList>
            <person name="De Araujo J.L."/>
            <person name="Zilli J.E."/>
        </authorList>
    </citation>
    <scope>NUCLEOTIDE SEQUENCE [LARGE SCALE GENOMIC DNA]</scope>
    <source>
        <strain evidence="1 2">BR3351</strain>
    </source>
</reference>
<protein>
    <submittedName>
        <fullName evidence="1">Acetamidase</fullName>
    </submittedName>
</protein>
<sequence length="332" mass="36186">MTDDTWLKSSIMAKRGLARGQAGRRHELTIEKQGPFHYVYGPYVNPALTIDPGDVVAVETEDAFGGVITSEKDSPTAKLKFPFLNPQCGPIAVNGIGKGDCLAVHILAVETRGAQPAGKTCIIPEFGGLVGTASTALLNPPLPERVRVMHVDKNGVRWSDKITLPYQPFIGTIGVSPEIEAISSLQPDYHGGNMDLPDVAPSAILYFPVHVKGGFLYVGDCHAAQGDGELSGVAIEQRATVTMQIDVIKDWSFAWPRLETREFLMTIGSARPLEDAARIAYRELVRWMSADYGFDEIDAYMLLSQAGRMRLGNMVDPKYTMGASILKKYLTS</sequence>
<dbReference type="Pfam" id="PF03069">
    <property type="entry name" value="FmdA_AmdA"/>
    <property type="match status" value="2"/>
</dbReference>
<dbReference type="EMBL" id="LJYG01000089">
    <property type="protein sequence ID" value="KRQ09332.1"/>
    <property type="molecule type" value="Genomic_DNA"/>
</dbReference>
<organism evidence="1 2">
    <name type="scientific">Bradyrhizobium manausense</name>
    <dbReference type="NCBI Taxonomy" id="989370"/>
    <lineage>
        <taxon>Bacteria</taxon>
        <taxon>Pseudomonadati</taxon>
        <taxon>Pseudomonadota</taxon>
        <taxon>Alphaproteobacteria</taxon>
        <taxon>Hyphomicrobiales</taxon>
        <taxon>Nitrobacteraceae</taxon>
        <taxon>Bradyrhizobium</taxon>
    </lineage>
</organism>
<dbReference type="OrthoDB" id="9785236at2"/>
<dbReference type="AlphaFoldDB" id="A0A0R3DNL1"/>
<dbReference type="Gene3D" id="3.10.28.20">
    <property type="entry name" value="Acetamidase/Formamidase-like domains"/>
    <property type="match status" value="1"/>
</dbReference>
<accession>A0A0R3DNL1</accession>
<comment type="caution">
    <text evidence="1">The sequence shown here is derived from an EMBL/GenBank/DDBJ whole genome shotgun (WGS) entry which is preliminary data.</text>
</comment>
<dbReference type="PANTHER" id="PTHR31891">
    <property type="entry name" value="FORMAMIDASE C869.04-RELATED"/>
    <property type="match status" value="1"/>
</dbReference>
<evidence type="ECO:0000313" key="1">
    <source>
        <dbReference type="EMBL" id="KRQ09332.1"/>
    </source>
</evidence>
<name>A0A0R3DNL1_9BRAD</name>
<dbReference type="RefSeq" id="WP_057750270.1">
    <property type="nucleotide sequence ID" value="NZ_LJYG01000089.1"/>
</dbReference>
<dbReference type="Gene3D" id="2.60.120.580">
    <property type="entry name" value="Acetamidase/Formamidase-like domains"/>
    <property type="match status" value="1"/>
</dbReference>
<proteinExistence type="predicted"/>
<dbReference type="Proteomes" id="UP000051936">
    <property type="component" value="Unassembled WGS sequence"/>
</dbReference>
<dbReference type="STRING" id="989370.AOQ71_20890"/>